<sequence length="232" mass="26878">MSCRYQQLTSRYKDTLNIKDVERLFDPPYDYCFCDDCCKVRGDNDYYWRGDPKSKYVLPKGWRRFGVRLRLPPGQTKDEVMHKGHVAFHGTLSKYVESILNVGLRIPGDVMFNGKDIVELKGHFNNNLKPEGFDTKQIFTSPSIQYAGNDAYAPVIRYYDKETRTQYKCKNAFQLRVRPGSYKVGPKTVRASYIDRYIDDGHLEWSTKDKDAVVITGLLVKMKPCPQNEAMS</sequence>
<organism evidence="1 2">
    <name type="scientific">Sinanodonta woodiana</name>
    <name type="common">Chinese pond mussel</name>
    <name type="synonym">Anodonta woodiana</name>
    <dbReference type="NCBI Taxonomy" id="1069815"/>
    <lineage>
        <taxon>Eukaryota</taxon>
        <taxon>Metazoa</taxon>
        <taxon>Spiralia</taxon>
        <taxon>Lophotrochozoa</taxon>
        <taxon>Mollusca</taxon>
        <taxon>Bivalvia</taxon>
        <taxon>Autobranchia</taxon>
        <taxon>Heteroconchia</taxon>
        <taxon>Palaeoheterodonta</taxon>
        <taxon>Unionida</taxon>
        <taxon>Unionoidea</taxon>
        <taxon>Unionidae</taxon>
        <taxon>Unioninae</taxon>
        <taxon>Sinanodonta</taxon>
    </lineage>
</organism>
<keyword evidence="2" id="KW-1185">Reference proteome</keyword>
<dbReference type="AlphaFoldDB" id="A0ABD3W7Q2"/>
<accession>A0ABD3W7Q2</accession>
<reference evidence="1 2" key="1">
    <citation type="submission" date="2024-11" db="EMBL/GenBank/DDBJ databases">
        <title>Chromosome-level genome assembly of the freshwater bivalve Anodonta woodiana.</title>
        <authorList>
            <person name="Chen X."/>
        </authorList>
    </citation>
    <scope>NUCLEOTIDE SEQUENCE [LARGE SCALE GENOMIC DNA]</scope>
    <source>
        <strain evidence="1">MN2024</strain>
        <tissue evidence="1">Gills</tissue>
    </source>
</reference>
<comment type="caution">
    <text evidence="1">The sequence shown here is derived from an EMBL/GenBank/DDBJ whole genome shotgun (WGS) entry which is preliminary data.</text>
</comment>
<dbReference type="Proteomes" id="UP001634394">
    <property type="component" value="Unassembled WGS sequence"/>
</dbReference>
<dbReference type="EMBL" id="JBJQND010000008">
    <property type="protein sequence ID" value="KAL3868570.1"/>
    <property type="molecule type" value="Genomic_DNA"/>
</dbReference>
<evidence type="ECO:0000313" key="2">
    <source>
        <dbReference type="Proteomes" id="UP001634394"/>
    </source>
</evidence>
<proteinExistence type="predicted"/>
<name>A0ABD3W7Q2_SINWO</name>
<protein>
    <submittedName>
        <fullName evidence="1">Uncharacterized protein</fullName>
    </submittedName>
</protein>
<gene>
    <name evidence="1" type="ORF">ACJMK2_041371</name>
</gene>
<evidence type="ECO:0000313" key="1">
    <source>
        <dbReference type="EMBL" id="KAL3868570.1"/>
    </source>
</evidence>